<evidence type="ECO:0000259" key="3">
    <source>
        <dbReference type="Pfam" id="PF13202"/>
    </source>
</evidence>
<gene>
    <name evidence="4" type="ordered locus">Caul_1585</name>
</gene>
<organism evidence="4">
    <name type="scientific">Caulobacter sp. (strain K31)</name>
    <dbReference type="NCBI Taxonomy" id="366602"/>
    <lineage>
        <taxon>Bacteria</taxon>
        <taxon>Pseudomonadati</taxon>
        <taxon>Pseudomonadota</taxon>
        <taxon>Alphaproteobacteria</taxon>
        <taxon>Caulobacterales</taxon>
        <taxon>Caulobacteraceae</taxon>
        <taxon>Caulobacter</taxon>
    </lineage>
</organism>
<dbReference type="Pfam" id="PF13202">
    <property type="entry name" value="EF-hand_5"/>
    <property type="match status" value="1"/>
</dbReference>
<evidence type="ECO:0000313" key="4">
    <source>
        <dbReference type="EMBL" id="ABZ70715.1"/>
    </source>
</evidence>
<feature type="chain" id="PRO_5002752960" description="EF-hand domain-containing protein" evidence="2">
    <location>
        <begin position="30"/>
        <end position="263"/>
    </location>
</feature>
<reference evidence="4" key="1">
    <citation type="submission" date="2008-01" db="EMBL/GenBank/DDBJ databases">
        <title>Complete sequence of chromosome of Caulobacter sp. K31.</title>
        <authorList>
            <consortium name="US DOE Joint Genome Institute"/>
            <person name="Copeland A."/>
            <person name="Lucas S."/>
            <person name="Lapidus A."/>
            <person name="Barry K."/>
            <person name="Glavina del Rio T."/>
            <person name="Dalin E."/>
            <person name="Tice H."/>
            <person name="Pitluck S."/>
            <person name="Bruce D."/>
            <person name="Goodwin L."/>
            <person name="Thompson L.S."/>
            <person name="Brettin T."/>
            <person name="Detter J.C."/>
            <person name="Han C."/>
            <person name="Schmutz J."/>
            <person name="Larimer F."/>
            <person name="Land M."/>
            <person name="Hauser L."/>
            <person name="Kyrpides N."/>
            <person name="Kim E."/>
            <person name="Stephens C."/>
            <person name="Richardson P."/>
        </authorList>
    </citation>
    <scope>NUCLEOTIDE SEQUENCE [LARGE SCALE GENOMIC DNA]</scope>
    <source>
        <strain evidence="4">K31</strain>
    </source>
</reference>
<dbReference type="KEGG" id="cak:Caul_1585"/>
<dbReference type="InterPro" id="IPR011992">
    <property type="entry name" value="EF-hand-dom_pair"/>
</dbReference>
<dbReference type="GO" id="GO:0005509">
    <property type="term" value="F:calcium ion binding"/>
    <property type="evidence" value="ECO:0007669"/>
    <property type="project" value="InterPro"/>
</dbReference>
<feature type="signal peptide" evidence="2">
    <location>
        <begin position="1"/>
        <end position="29"/>
    </location>
</feature>
<accession>B0T1F8</accession>
<dbReference type="AlphaFoldDB" id="B0T1F8"/>
<dbReference type="InterPro" id="IPR002048">
    <property type="entry name" value="EF_hand_dom"/>
</dbReference>
<proteinExistence type="predicted"/>
<feature type="domain" description="EF-hand" evidence="3">
    <location>
        <begin position="87"/>
        <end position="105"/>
    </location>
</feature>
<feature type="region of interest" description="Disordered" evidence="1">
    <location>
        <begin position="33"/>
        <end position="76"/>
    </location>
</feature>
<dbReference type="OrthoDB" id="7365540at2"/>
<evidence type="ECO:0000256" key="1">
    <source>
        <dbReference type="SAM" id="MobiDB-lite"/>
    </source>
</evidence>
<protein>
    <recommendedName>
        <fullName evidence="3">EF-hand domain-containing protein</fullName>
    </recommendedName>
</protein>
<dbReference type="STRING" id="366602.Caul_1585"/>
<sequence length="263" mass="27383" precursor="true">MQTLTLFPLNRLRTSCILMFAALCLAACASGPPQDGPRGDWGKAPRPRPPGEGEEGGPPRQPRRQLFISPAGEPFRAEPGAPYPVAAWFAGADTDHDGALNRDEFTADSLRFFDRLDGDHNGVIDGFEVSAYETQVAPEILQGFQGGGEGPGARGSSGPPGQGGHRGGRRGGGGGGGGGGGKRAGASPMGGMLQGGTPYSLLAEPEPVMASDGDFDRRITRAEAAKAAKARFALLDTDGDGKLRLADLPRTPVQARQEALQRR</sequence>
<name>B0T1F8_CAUSK</name>
<dbReference type="EMBL" id="CP000927">
    <property type="protein sequence ID" value="ABZ70715.1"/>
    <property type="molecule type" value="Genomic_DNA"/>
</dbReference>
<evidence type="ECO:0000256" key="2">
    <source>
        <dbReference type="SAM" id="SignalP"/>
    </source>
</evidence>
<dbReference type="HOGENOM" id="CLU_100133_0_0_5"/>
<feature type="compositionally biased region" description="Gly residues" evidence="1">
    <location>
        <begin position="144"/>
        <end position="183"/>
    </location>
</feature>
<dbReference type="PROSITE" id="PS00018">
    <property type="entry name" value="EF_HAND_1"/>
    <property type="match status" value="1"/>
</dbReference>
<feature type="region of interest" description="Disordered" evidence="1">
    <location>
        <begin position="142"/>
        <end position="204"/>
    </location>
</feature>
<dbReference type="eggNOG" id="ENOG503302M">
    <property type="taxonomic scope" value="Bacteria"/>
</dbReference>
<dbReference type="SUPFAM" id="SSF47473">
    <property type="entry name" value="EF-hand"/>
    <property type="match status" value="1"/>
</dbReference>
<dbReference type="Gene3D" id="1.10.238.10">
    <property type="entry name" value="EF-hand"/>
    <property type="match status" value="1"/>
</dbReference>
<dbReference type="InterPro" id="IPR018247">
    <property type="entry name" value="EF_Hand_1_Ca_BS"/>
</dbReference>
<keyword evidence="2" id="KW-0732">Signal</keyword>